<name>X1N7G3_9ZZZZ</name>
<reference evidence="1" key="1">
    <citation type="journal article" date="2014" name="Front. Microbiol.">
        <title>High frequency of phylogenetically diverse reductive dehalogenase-homologous genes in deep subseafloor sedimentary metagenomes.</title>
        <authorList>
            <person name="Kawai M."/>
            <person name="Futagami T."/>
            <person name="Toyoda A."/>
            <person name="Takaki Y."/>
            <person name="Nishi S."/>
            <person name="Hori S."/>
            <person name="Arai W."/>
            <person name="Tsubouchi T."/>
            <person name="Morono Y."/>
            <person name="Uchiyama I."/>
            <person name="Ito T."/>
            <person name="Fujiyama A."/>
            <person name="Inagaki F."/>
            <person name="Takami H."/>
        </authorList>
    </citation>
    <scope>NUCLEOTIDE SEQUENCE</scope>
    <source>
        <strain evidence="1">Expedition CK06-06</strain>
    </source>
</reference>
<evidence type="ECO:0000313" key="1">
    <source>
        <dbReference type="EMBL" id="GAI22810.1"/>
    </source>
</evidence>
<organism evidence="1">
    <name type="scientific">marine sediment metagenome</name>
    <dbReference type="NCBI Taxonomy" id="412755"/>
    <lineage>
        <taxon>unclassified sequences</taxon>
        <taxon>metagenomes</taxon>
        <taxon>ecological metagenomes</taxon>
    </lineage>
</organism>
<sequence length="50" mass="5694">MKPRLIALKLLLEKAGVKLEVDTLGKRKLLQKTVYLIQANGLDLGYHFGW</sequence>
<proteinExistence type="predicted"/>
<feature type="non-terminal residue" evidence="1">
    <location>
        <position position="50"/>
    </location>
</feature>
<accession>X1N7G3</accession>
<comment type="caution">
    <text evidence="1">The sequence shown here is derived from an EMBL/GenBank/DDBJ whole genome shotgun (WGS) entry which is preliminary data.</text>
</comment>
<dbReference type="EMBL" id="BARV01018717">
    <property type="protein sequence ID" value="GAI22810.1"/>
    <property type="molecule type" value="Genomic_DNA"/>
</dbReference>
<dbReference type="AlphaFoldDB" id="X1N7G3"/>
<protein>
    <submittedName>
        <fullName evidence="1">Uncharacterized protein</fullName>
    </submittedName>
</protein>
<gene>
    <name evidence="1" type="ORF">S06H3_31588</name>
</gene>